<gene>
    <name evidence="3" type="ORF">HNR67_006241</name>
</gene>
<comment type="caution">
    <text evidence="3">The sequence shown here is derived from an EMBL/GenBank/DDBJ whole genome shotgun (WGS) entry which is preliminary data.</text>
</comment>
<evidence type="ECO:0000313" key="3">
    <source>
        <dbReference type="EMBL" id="MBB4680123.1"/>
    </source>
</evidence>
<dbReference type="RefSeq" id="WP_185005792.1">
    <property type="nucleotide sequence ID" value="NZ_JACHMH010000001.1"/>
</dbReference>
<feature type="chain" id="PRO_5030694916" description="CHRD domain-containing protein" evidence="1">
    <location>
        <begin position="29"/>
        <end position="176"/>
    </location>
</feature>
<evidence type="ECO:0000256" key="1">
    <source>
        <dbReference type="SAM" id="SignalP"/>
    </source>
</evidence>
<dbReference type="EMBL" id="JACHMH010000001">
    <property type="protein sequence ID" value="MBB4680123.1"/>
    <property type="molecule type" value="Genomic_DNA"/>
</dbReference>
<evidence type="ECO:0000259" key="2">
    <source>
        <dbReference type="SMART" id="SM00754"/>
    </source>
</evidence>
<dbReference type="Proteomes" id="UP000533598">
    <property type="component" value="Unassembled WGS sequence"/>
</dbReference>
<dbReference type="SMART" id="SM00754">
    <property type="entry name" value="CHRD"/>
    <property type="match status" value="1"/>
</dbReference>
<dbReference type="AlphaFoldDB" id="A0A7W7FX01"/>
<feature type="domain" description="CHRD" evidence="2">
    <location>
        <begin position="62"/>
        <end position="176"/>
    </location>
</feature>
<keyword evidence="1" id="KW-0732">Signal</keyword>
<dbReference type="InterPro" id="IPR010895">
    <property type="entry name" value="CHRD"/>
</dbReference>
<dbReference type="Pfam" id="PF07452">
    <property type="entry name" value="CHRD"/>
    <property type="match status" value="1"/>
</dbReference>
<name>A0A7W7FX01_9PSEU</name>
<reference evidence="3 4" key="1">
    <citation type="submission" date="2020-08" db="EMBL/GenBank/DDBJ databases">
        <title>Sequencing the genomes of 1000 actinobacteria strains.</title>
        <authorList>
            <person name="Klenk H.-P."/>
        </authorList>
    </citation>
    <scope>NUCLEOTIDE SEQUENCE [LARGE SCALE GENOMIC DNA]</scope>
    <source>
        <strain evidence="3 4">DSM 44230</strain>
    </source>
</reference>
<accession>A0A7W7FX01</accession>
<proteinExistence type="predicted"/>
<organism evidence="3 4">
    <name type="scientific">Crossiella cryophila</name>
    <dbReference type="NCBI Taxonomy" id="43355"/>
    <lineage>
        <taxon>Bacteria</taxon>
        <taxon>Bacillati</taxon>
        <taxon>Actinomycetota</taxon>
        <taxon>Actinomycetes</taxon>
        <taxon>Pseudonocardiales</taxon>
        <taxon>Pseudonocardiaceae</taxon>
        <taxon>Crossiella</taxon>
    </lineage>
</organism>
<sequence>MRMSIRTLAIPAATACLALLAAAPGAAAATAQDRDRGPDVGIGIGIGIGIDLDLGNLLGGGSYRSAWLTGAAEVPGPGDPDGRGTAQVRIGHREVCVSLSVSRIGAPTAAHIHRGKSGTAGPVALHLKTPVEGRSRTCTDVDPALARELKRTPGQFYVNVHNTEYPAGAVRGQLRG</sequence>
<feature type="signal peptide" evidence="1">
    <location>
        <begin position="1"/>
        <end position="28"/>
    </location>
</feature>
<protein>
    <recommendedName>
        <fullName evidence="2">CHRD domain-containing protein</fullName>
    </recommendedName>
</protein>
<keyword evidence="4" id="KW-1185">Reference proteome</keyword>
<evidence type="ECO:0000313" key="4">
    <source>
        <dbReference type="Proteomes" id="UP000533598"/>
    </source>
</evidence>